<dbReference type="AlphaFoldDB" id="A0A1Y5T1L6"/>
<organism evidence="1 2">
    <name type="scientific">Roseisalinus antarcticus</name>
    <dbReference type="NCBI Taxonomy" id="254357"/>
    <lineage>
        <taxon>Bacteria</taxon>
        <taxon>Pseudomonadati</taxon>
        <taxon>Pseudomonadota</taxon>
        <taxon>Alphaproteobacteria</taxon>
        <taxon>Rhodobacterales</taxon>
        <taxon>Roseobacteraceae</taxon>
        <taxon>Roseisalinus</taxon>
    </lineage>
</organism>
<sequence length="147" mass="16005">MIRAAATEDGQTVYWYDMALGVYSIVYGEMDDRAPLLSARMTTAYAMPPGEMQAPEPGLQADLSALVLDANGVRQEQHGYSFAEPVPVRIGSCAYTGLPFSQTFDTDPGNVDGFMYLTELGIAYYAWNEAPGEERVDYAPTDIGAAR</sequence>
<gene>
    <name evidence="1" type="ORF">ROA7023_02287</name>
</gene>
<protein>
    <submittedName>
        <fullName evidence="1">Uncharacterized protein</fullName>
    </submittedName>
</protein>
<dbReference type="OrthoDB" id="7872144at2"/>
<accession>A0A1Y5T1L6</accession>
<reference evidence="1 2" key="1">
    <citation type="submission" date="2017-03" db="EMBL/GenBank/DDBJ databases">
        <authorList>
            <person name="Afonso C.L."/>
            <person name="Miller P.J."/>
            <person name="Scott M.A."/>
            <person name="Spackman E."/>
            <person name="Goraichik I."/>
            <person name="Dimitrov K.M."/>
            <person name="Suarez D.L."/>
            <person name="Swayne D.E."/>
        </authorList>
    </citation>
    <scope>NUCLEOTIDE SEQUENCE [LARGE SCALE GENOMIC DNA]</scope>
    <source>
        <strain evidence="1 2">CECT 7023</strain>
    </source>
</reference>
<dbReference type="RefSeq" id="WP_085879146.1">
    <property type="nucleotide sequence ID" value="NZ_FWFZ01000010.1"/>
</dbReference>
<evidence type="ECO:0000313" key="1">
    <source>
        <dbReference type="EMBL" id="SLN51988.1"/>
    </source>
</evidence>
<dbReference type="Proteomes" id="UP000193900">
    <property type="component" value="Unassembled WGS sequence"/>
</dbReference>
<proteinExistence type="predicted"/>
<evidence type="ECO:0000313" key="2">
    <source>
        <dbReference type="Proteomes" id="UP000193900"/>
    </source>
</evidence>
<name>A0A1Y5T1L6_9RHOB</name>
<dbReference type="EMBL" id="FWFZ01000010">
    <property type="protein sequence ID" value="SLN51988.1"/>
    <property type="molecule type" value="Genomic_DNA"/>
</dbReference>
<keyword evidence="2" id="KW-1185">Reference proteome</keyword>